<comment type="similarity">
    <text evidence="1">Belongs to the GPATCH11 family.</text>
</comment>
<dbReference type="Proteomes" id="UP000037069">
    <property type="component" value="Unassembled WGS sequence"/>
</dbReference>
<dbReference type="InterPro" id="IPR000467">
    <property type="entry name" value="G_patch_dom"/>
</dbReference>
<keyword evidence="7" id="KW-1185">Reference proteome</keyword>
<dbReference type="AlphaFoldDB" id="A0A0L0CKT2"/>
<dbReference type="GO" id="GO:0003676">
    <property type="term" value="F:nucleic acid binding"/>
    <property type="evidence" value="ECO:0007669"/>
    <property type="project" value="InterPro"/>
</dbReference>
<evidence type="ECO:0000256" key="2">
    <source>
        <dbReference type="ARBA" id="ARBA00021978"/>
    </source>
</evidence>
<dbReference type="InterPro" id="IPR039249">
    <property type="entry name" value="GPATCH11"/>
</dbReference>
<comment type="caution">
    <text evidence="6">The sequence shown here is derived from an EMBL/GenBank/DDBJ whole genome shotgun (WGS) entry which is preliminary data.</text>
</comment>
<evidence type="ECO:0000256" key="3">
    <source>
        <dbReference type="ARBA" id="ARBA00030688"/>
    </source>
</evidence>
<evidence type="ECO:0000256" key="4">
    <source>
        <dbReference type="SAM" id="MobiDB-lite"/>
    </source>
</evidence>
<sequence>MSDEEDDYMSDKFLAGLQEVRPSLINNRAKKRQVDMEVKHKEYNKKQKELKYLSAAAVDNDRLQQALSKPLAQENKGFKLLTKMGYKPGQALGKPVNNEETSCSNLQTNRLIEPIGITLKTDRQGLGREAALQELKHMRTKILQERLRKEAGGATSIEDFRRRTNQKHEEKFVLNALRRCQVTCENLDLEIRLEKPELPWFWPERKKETEDELEAEEETNKEEDKDNEQELEEEEFTNQDKLEMLTNYVRTSYLFCYWCGVRYNDIQDLNDNCPGLTKDEH</sequence>
<evidence type="ECO:0000313" key="7">
    <source>
        <dbReference type="Proteomes" id="UP000037069"/>
    </source>
</evidence>
<dbReference type="Pfam" id="PF01585">
    <property type="entry name" value="G-patch"/>
    <property type="match status" value="1"/>
</dbReference>
<feature type="compositionally biased region" description="Acidic residues" evidence="4">
    <location>
        <begin position="210"/>
        <end position="237"/>
    </location>
</feature>
<dbReference type="GO" id="GO:0000776">
    <property type="term" value="C:kinetochore"/>
    <property type="evidence" value="ECO:0007669"/>
    <property type="project" value="TreeGrafter"/>
</dbReference>
<dbReference type="EMBL" id="JRES01000250">
    <property type="protein sequence ID" value="KNC32973.1"/>
    <property type="molecule type" value="Genomic_DNA"/>
</dbReference>
<dbReference type="PROSITE" id="PS50174">
    <property type="entry name" value="G_PATCH"/>
    <property type="match status" value="1"/>
</dbReference>
<dbReference type="OMA" id="DYMNMVI"/>
<dbReference type="SMART" id="SM00443">
    <property type="entry name" value="G_patch"/>
    <property type="match status" value="1"/>
</dbReference>
<evidence type="ECO:0000313" key="6">
    <source>
        <dbReference type="EMBL" id="KNC32973.1"/>
    </source>
</evidence>
<feature type="region of interest" description="Disordered" evidence="4">
    <location>
        <begin position="206"/>
        <end position="238"/>
    </location>
</feature>
<dbReference type="Pfam" id="PF13821">
    <property type="entry name" value="DUF4187"/>
    <property type="match status" value="1"/>
</dbReference>
<organism evidence="6 7">
    <name type="scientific">Lucilia cuprina</name>
    <name type="common">Green bottle fly</name>
    <name type="synonym">Australian sheep blowfly</name>
    <dbReference type="NCBI Taxonomy" id="7375"/>
    <lineage>
        <taxon>Eukaryota</taxon>
        <taxon>Metazoa</taxon>
        <taxon>Ecdysozoa</taxon>
        <taxon>Arthropoda</taxon>
        <taxon>Hexapoda</taxon>
        <taxon>Insecta</taxon>
        <taxon>Pterygota</taxon>
        <taxon>Neoptera</taxon>
        <taxon>Endopterygota</taxon>
        <taxon>Diptera</taxon>
        <taxon>Brachycera</taxon>
        <taxon>Muscomorpha</taxon>
        <taxon>Oestroidea</taxon>
        <taxon>Calliphoridae</taxon>
        <taxon>Luciliinae</taxon>
        <taxon>Lucilia</taxon>
    </lineage>
</organism>
<evidence type="ECO:0000256" key="1">
    <source>
        <dbReference type="ARBA" id="ARBA00007140"/>
    </source>
</evidence>
<reference evidence="6 7" key="1">
    <citation type="journal article" date="2015" name="Nat. Commun.">
        <title>Lucilia cuprina genome unlocks parasitic fly biology to underpin future interventions.</title>
        <authorList>
            <person name="Anstead C.A."/>
            <person name="Korhonen P.K."/>
            <person name="Young N.D."/>
            <person name="Hall R.S."/>
            <person name="Jex A.R."/>
            <person name="Murali S.C."/>
            <person name="Hughes D.S."/>
            <person name="Lee S.F."/>
            <person name="Perry T."/>
            <person name="Stroehlein A.J."/>
            <person name="Ansell B.R."/>
            <person name="Breugelmans B."/>
            <person name="Hofmann A."/>
            <person name="Qu J."/>
            <person name="Dugan S."/>
            <person name="Lee S.L."/>
            <person name="Chao H."/>
            <person name="Dinh H."/>
            <person name="Han Y."/>
            <person name="Doddapaneni H.V."/>
            <person name="Worley K.C."/>
            <person name="Muzny D.M."/>
            <person name="Ioannidis P."/>
            <person name="Waterhouse R.M."/>
            <person name="Zdobnov E.M."/>
            <person name="James P.J."/>
            <person name="Bagnall N.H."/>
            <person name="Kotze A.C."/>
            <person name="Gibbs R.A."/>
            <person name="Richards S."/>
            <person name="Batterham P."/>
            <person name="Gasser R.B."/>
        </authorList>
    </citation>
    <scope>NUCLEOTIDE SEQUENCE [LARGE SCALE GENOMIC DNA]</scope>
    <source>
        <strain evidence="6 7">LS</strain>
        <tissue evidence="6">Full body</tissue>
    </source>
</reference>
<protein>
    <recommendedName>
        <fullName evidence="2">G patch domain-containing protein 11</fullName>
    </recommendedName>
    <alternativeName>
        <fullName evidence="3">Coiled-coil domain-containing protein 75</fullName>
    </alternativeName>
</protein>
<evidence type="ECO:0000259" key="5">
    <source>
        <dbReference type="PROSITE" id="PS50174"/>
    </source>
</evidence>
<dbReference type="SMART" id="SM01173">
    <property type="entry name" value="DUF4187"/>
    <property type="match status" value="1"/>
</dbReference>
<dbReference type="PANTHER" id="PTHR21032:SF0">
    <property type="entry name" value="G PATCH DOMAIN-CONTAINING PROTEIN 11"/>
    <property type="match status" value="1"/>
</dbReference>
<dbReference type="InterPro" id="IPR025239">
    <property type="entry name" value="DUF4187"/>
</dbReference>
<proteinExistence type="inferred from homology"/>
<feature type="domain" description="G-patch" evidence="5">
    <location>
        <begin position="73"/>
        <end position="131"/>
    </location>
</feature>
<dbReference type="OrthoDB" id="786951at2759"/>
<dbReference type="PANTHER" id="PTHR21032">
    <property type="entry name" value="G PATCH DOMAIN-CONTAINING PROTEIN 11"/>
    <property type="match status" value="1"/>
</dbReference>
<name>A0A0L0CKT2_LUCCU</name>
<gene>
    <name evidence="6" type="ORF">FF38_07199</name>
</gene>
<dbReference type="STRING" id="7375.A0A0L0CKT2"/>
<accession>A0A0L0CKT2</accession>